<sequence length="161" mass="18538">MAENKSGFERVYDNLSNWFADIKAHEITKIVEVVETAKGLLAAAESLPEERVRQFLDNFRYDLREFYQQNQSQAQHSVYLGLLNEEFWDTLAKMTDRSQVEWSELCDDLDHQGVYHSGDFIGFGILECQHCHEKLTISHFSEVADCMVCGGQSFVRHGLTP</sequence>
<dbReference type="RefSeq" id="WP_044830761.1">
    <property type="nucleotide sequence ID" value="NZ_CP059735.1"/>
</dbReference>
<evidence type="ECO:0000313" key="2">
    <source>
        <dbReference type="Proteomes" id="UP000032568"/>
    </source>
</evidence>
<dbReference type="KEGG" id="tact:SG35_008140"/>
<organism evidence="1 2">
    <name type="scientific">Thalassomonas actiniarum</name>
    <dbReference type="NCBI Taxonomy" id="485447"/>
    <lineage>
        <taxon>Bacteria</taxon>
        <taxon>Pseudomonadati</taxon>
        <taxon>Pseudomonadota</taxon>
        <taxon>Gammaproteobacteria</taxon>
        <taxon>Alteromonadales</taxon>
        <taxon>Colwelliaceae</taxon>
        <taxon>Thalassomonas</taxon>
    </lineage>
</organism>
<dbReference type="Pfam" id="PF07295">
    <property type="entry name" value="DUF1451"/>
    <property type="match status" value="1"/>
</dbReference>
<accession>A0AAE9YUI1</accession>
<name>A0AAE9YUI1_9GAMM</name>
<proteinExistence type="predicted"/>
<evidence type="ECO:0000313" key="1">
    <source>
        <dbReference type="EMBL" id="WDE00594.1"/>
    </source>
</evidence>
<dbReference type="InterPro" id="IPR009912">
    <property type="entry name" value="DUF1451"/>
</dbReference>
<gene>
    <name evidence="1" type="ORF">SG35_008140</name>
</gene>
<reference evidence="1 2" key="2">
    <citation type="journal article" date="2022" name="Mar. Drugs">
        <title>Bioassay-Guided Fractionation Leads to the Detection of Cholic Acid Generated by the Rare Thalassomonas sp.</title>
        <authorList>
            <person name="Pheiffer F."/>
            <person name="Schneider Y.K."/>
            <person name="Hansen E.H."/>
            <person name="Andersen J.H."/>
            <person name="Isaksson J."/>
            <person name="Busche T."/>
            <person name="R C."/>
            <person name="Kalinowski J."/>
            <person name="Zyl L.V."/>
            <person name="Trindade M."/>
        </authorList>
    </citation>
    <scope>NUCLEOTIDE SEQUENCE [LARGE SCALE GENOMIC DNA]</scope>
    <source>
        <strain evidence="1 2">A5K-106</strain>
    </source>
</reference>
<reference evidence="1 2" key="1">
    <citation type="journal article" date="2015" name="Genome Announc.">
        <title>Draft Genome Sequences of Marine Isolates of Thalassomonas viridans and Thalassomonas actiniarum.</title>
        <authorList>
            <person name="Olonade I."/>
            <person name="van Zyl L.J."/>
            <person name="Trindade M."/>
        </authorList>
    </citation>
    <scope>NUCLEOTIDE SEQUENCE [LARGE SCALE GENOMIC DNA]</scope>
    <source>
        <strain evidence="1 2">A5K-106</strain>
    </source>
</reference>
<evidence type="ECO:0008006" key="3">
    <source>
        <dbReference type="Google" id="ProtNLM"/>
    </source>
</evidence>
<keyword evidence="2" id="KW-1185">Reference proteome</keyword>
<dbReference type="EMBL" id="CP059735">
    <property type="protein sequence ID" value="WDE00594.1"/>
    <property type="molecule type" value="Genomic_DNA"/>
</dbReference>
<protein>
    <recommendedName>
        <fullName evidence="3">Zinc ribbon-containing protein</fullName>
    </recommendedName>
</protein>
<dbReference type="AlphaFoldDB" id="A0AAE9YUI1"/>
<dbReference type="Proteomes" id="UP000032568">
    <property type="component" value="Chromosome"/>
</dbReference>